<evidence type="ECO:0000313" key="3">
    <source>
        <dbReference type="Proteomes" id="UP000006048"/>
    </source>
</evidence>
<keyword evidence="1" id="KW-0812">Transmembrane</keyword>
<feature type="transmembrane region" description="Helical" evidence="1">
    <location>
        <begin position="230"/>
        <end position="250"/>
    </location>
</feature>
<dbReference type="InterPro" id="IPR010266">
    <property type="entry name" value="NnrS"/>
</dbReference>
<accession>I4B635</accession>
<dbReference type="Proteomes" id="UP000006048">
    <property type="component" value="Chromosome"/>
</dbReference>
<dbReference type="Pfam" id="PF05940">
    <property type="entry name" value="NnrS"/>
    <property type="match status" value="1"/>
</dbReference>
<gene>
    <name evidence="2" type="ordered locus">Turpa_2096</name>
</gene>
<keyword evidence="1" id="KW-0472">Membrane</keyword>
<feature type="transmembrane region" description="Helical" evidence="1">
    <location>
        <begin position="138"/>
        <end position="158"/>
    </location>
</feature>
<feature type="transmembrane region" description="Helical" evidence="1">
    <location>
        <begin position="360"/>
        <end position="378"/>
    </location>
</feature>
<dbReference type="PATRIC" id="fig|869212.3.peg.2100"/>
<organism evidence="2 3">
    <name type="scientific">Turneriella parva (strain ATCC BAA-1111 / DSM 21527 / NCTC 11395 / H)</name>
    <name type="common">Leptospira parva</name>
    <dbReference type="NCBI Taxonomy" id="869212"/>
    <lineage>
        <taxon>Bacteria</taxon>
        <taxon>Pseudomonadati</taxon>
        <taxon>Spirochaetota</taxon>
        <taxon>Spirochaetia</taxon>
        <taxon>Leptospirales</taxon>
        <taxon>Leptospiraceae</taxon>
        <taxon>Turneriella</taxon>
    </lineage>
</organism>
<feature type="transmembrane region" description="Helical" evidence="1">
    <location>
        <begin position="96"/>
        <end position="118"/>
    </location>
</feature>
<dbReference type="STRING" id="869212.Turpa_2096"/>
<keyword evidence="3" id="KW-1185">Reference proteome</keyword>
<evidence type="ECO:0000313" key="2">
    <source>
        <dbReference type="EMBL" id="AFM12742.1"/>
    </source>
</evidence>
<feature type="transmembrane region" description="Helical" evidence="1">
    <location>
        <begin position="262"/>
        <end position="287"/>
    </location>
</feature>
<name>I4B635_TURPD</name>
<proteinExistence type="predicted"/>
<dbReference type="KEGG" id="tpx:Turpa_2096"/>
<feature type="transmembrane region" description="Helical" evidence="1">
    <location>
        <begin position="327"/>
        <end position="348"/>
    </location>
</feature>
<feature type="transmembrane region" description="Helical" evidence="1">
    <location>
        <begin position="293"/>
        <end position="315"/>
    </location>
</feature>
<feature type="transmembrane region" description="Helical" evidence="1">
    <location>
        <begin position="206"/>
        <end position="224"/>
    </location>
</feature>
<dbReference type="EMBL" id="CP002959">
    <property type="protein sequence ID" value="AFM12742.1"/>
    <property type="molecule type" value="Genomic_DNA"/>
</dbReference>
<feature type="transmembrane region" description="Helical" evidence="1">
    <location>
        <begin position="6"/>
        <end position="30"/>
    </location>
</feature>
<evidence type="ECO:0000256" key="1">
    <source>
        <dbReference type="SAM" id="Phobius"/>
    </source>
</evidence>
<keyword evidence="1" id="KW-1133">Transmembrane helix</keyword>
<sequence length="387" mass="41849">MFDLPVFATAFRVFFLATGLHALFVISVWLTKLSGSDILPTAIAATHWHSYEMVFGFSRAAILGFLFTAGQNWCGQQMLTKGPLALVFAGWLAGRLAWFLPAPLLIAAVAMDVLASAYALTRMRPLLQPAQKHNHKVVYLYALFVAAQAATAVALIWSQGNLPAQHLIHVSLLLIMAFIVVIAGRILPFFTSIAIPEAKPKISQRLENAIFSATLATVAVYALLPLHDVLRYIAAAGLLLLAGLNSVRWVGWNPVASVRRPILAILFSGYLWLLLGLVMLAAALAGGAALSPAWHVLGIGAAAIFIFGMMTRVALGHTGRKIHAGIPVNIAYVLIHGALFIRVGLVFAGMPLTAYTWSGLFWLAAFFIFSLMYANVLWQPRVDGKPG</sequence>
<dbReference type="AlphaFoldDB" id="I4B635"/>
<protein>
    <submittedName>
        <fullName evidence="2">NnrS family protein</fullName>
    </submittedName>
</protein>
<feature type="transmembrane region" description="Helical" evidence="1">
    <location>
        <begin position="170"/>
        <end position="194"/>
    </location>
</feature>
<dbReference type="HOGENOM" id="CLU_041785_2_0_12"/>
<reference evidence="2 3" key="1">
    <citation type="submission" date="2012-06" db="EMBL/GenBank/DDBJ databases">
        <title>The complete chromosome of genome of Turneriella parva DSM 21527.</title>
        <authorList>
            <consortium name="US DOE Joint Genome Institute (JGI-PGF)"/>
            <person name="Lucas S."/>
            <person name="Han J."/>
            <person name="Lapidus A."/>
            <person name="Bruce D."/>
            <person name="Goodwin L."/>
            <person name="Pitluck S."/>
            <person name="Peters L."/>
            <person name="Kyrpides N."/>
            <person name="Mavromatis K."/>
            <person name="Ivanova N."/>
            <person name="Mikhailova N."/>
            <person name="Chertkov O."/>
            <person name="Detter J.C."/>
            <person name="Tapia R."/>
            <person name="Han C."/>
            <person name="Land M."/>
            <person name="Hauser L."/>
            <person name="Markowitz V."/>
            <person name="Cheng J.-F."/>
            <person name="Hugenholtz P."/>
            <person name="Woyke T."/>
            <person name="Wu D."/>
            <person name="Gronow S."/>
            <person name="Wellnitz S."/>
            <person name="Brambilla E."/>
            <person name="Klenk H.-P."/>
            <person name="Eisen J.A."/>
        </authorList>
    </citation>
    <scope>NUCLEOTIDE SEQUENCE [LARGE SCALE GENOMIC DNA]</scope>
    <source>
        <strain evidence="3">ATCC BAA-1111 / DSM 21527 / NCTC 11395 / H</strain>
    </source>
</reference>